<reference evidence="2" key="1">
    <citation type="submission" date="2022-12" db="EMBL/GenBank/DDBJ databases">
        <authorList>
            <person name="Krivoruchko A.V."/>
            <person name="Elkin A."/>
        </authorList>
    </citation>
    <scope>NUCLEOTIDE SEQUENCE</scope>
    <source>
        <strain evidence="2">IEGM 1388</strain>
    </source>
</reference>
<evidence type="ECO:0000313" key="2">
    <source>
        <dbReference type="EMBL" id="MCZ4552240.1"/>
    </source>
</evidence>
<organism evidence="2 3">
    <name type="scientific">Gordonia rubripertincta</name>
    <name type="common">Rhodococcus corallinus</name>
    <dbReference type="NCBI Taxonomy" id="36822"/>
    <lineage>
        <taxon>Bacteria</taxon>
        <taxon>Bacillati</taxon>
        <taxon>Actinomycetota</taxon>
        <taxon>Actinomycetes</taxon>
        <taxon>Mycobacteriales</taxon>
        <taxon>Gordoniaceae</taxon>
        <taxon>Gordonia</taxon>
    </lineage>
</organism>
<sequence>MVTLSLQVDYACWTSKNVTATIPTEAATPSDAVLLATHAPLRIHRHTGAVGDDAAKVMTESEVLDEFLTRDSNNGVLVAPIVGESGAGKSHLIRWVNAMIPAKDGRHVVYLQKTETSLKDVIERILAGHHDPALDEIRRKVSSLGSGVLIDEMEHKILSELAEALRTAKGDNAYGKALVGENGLRLFFTDPLFEQHLLRPGSFIKRRAKHALHGRDPDEPDIPLEFTADELPLDIVDNGNILEAAVATQKLFRKLVASAAMQNEAVRLLNEYLDVAVTKAASLNVGDVGHAFKIVREKLVGQEIVLLIEDVALIQGVRRDLLDAIIEVGVIRGEEKYATVRTLMAVTPSYYREQLPETFRRRAEASSPIYQVDVTLNFDQYDSDQDELLVDFVGRYLNAARVGKTVLESNLSNVPNKCHECEFRASCHATFGTSGSGDAEYGLYPYNRPAILRAVRACADRPGDRTDGRILFNPRKVLSRAVRDTLNDSIEVIEGGRFPPAGFLAEEAAAMRLPQLPIDIRAKIEEDYSAEDAGRVSSLLNFWGDVGSRKVSDGVLEAFSHPPLPDLAFKTGEGSEPDEDKPTPNNAVSGLSRSLEKTLDAIDNWSQGQVLPQSVALELRKIVREALLSRIEWYDPIIKDPDSKVINKAVPISALSVSIEGATENLPKTVQPLIRIERNARNATTFKGLAMIQGGHPDRASDALARLDAMTFSHAGVVKRRIIDELKVDDASLVQAVASLIQGAAACGELPTKPNDLDYVNACLWQDNAERLDAAARAPEWISAYQDYVSARGDAVNGLMAGVGAAQGTGGVYAIDIERLLSVVRKAKKVANSTNELEVPIWCTNAQRKLKALLRTGARQIASWQGQVDRIRKHLPEAVSFRETVDAIIESVKNGQDLGLIPVNNLQALQALNTEAREWDARCIRDVERILATADNLSGTARLSSLGTVVGADLLKIVSYLESSSQWVEAGIRTAQSSGGTVADVDTQLKETISTWLDIVKEQTS</sequence>
<feature type="region of interest" description="Disordered" evidence="1">
    <location>
        <begin position="566"/>
        <end position="590"/>
    </location>
</feature>
<dbReference type="NCBIfam" id="NF041065">
    <property type="entry name" value="DpdH"/>
    <property type="match status" value="1"/>
</dbReference>
<dbReference type="SUPFAM" id="SSF52540">
    <property type="entry name" value="P-loop containing nucleoside triphosphate hydrolases"/>
    <property type="match status" value="1"/>
</dbReference>
<protein>
    <submittedName>
        <fullName evidence="2">Protein DpdH</fullName>
    </submittedName>
</protein>
<dbReference type="RefSeq" id="WP_301573026.1">
    <property type="nucleotide sequence ID" value="NZ_JAPWIE010000006.1"/>
</dbReference>
<evidence type="ECO:0000256" key="1">
    <source>
        <dbReference type="SAM" id="MobiDB-lite"/>
    </source>
</evidence>
<accession>A0ABT4MZ01</accession>
<name>A0ABT4MZ01_GORRU</name>
<dbReference type="EMBL" id="JAPWIE010000006">
    <property type="protein sequence ID" value="MCZ4552240.1"/>
    <property type="molecule type" value="Genomic_DNA"/>
</dbReference>
<proteinExistence type="predicted"/>
<gene>
    <name evidence="2" type="primary">dpdH</name>
    <name evidence="2" type="ORF">O4213_19760</name>
</gene>
<comment type="caution">
    <text evidence="2">The sequence shown here is derived from an EMBL/GenBank/DDBJ whole genome shotgun (WGS) entry which is preliminary data.</text>
</comment>
<keyword evidence="3" id="KW-1185">Reference proteome</keyword>
<evidence type="ECO:0000313" key="3">
    <source>
        <dbReference type="Proteomes" id="UP001067235"/>
    </source>
</evidence>
<dbReference type="InterPro" id="IPR027417">
    <property type="entry name" value="P-loop_NTPase"/>
</dbReference>
<dbReference type="Proteomes" id="UP001067235">
    <property type="component" value="Unassembled WGS sequence"/>
</dbReference>